<proteinExistence type="predicted"/>
<dbReference type="OrthoDB" id="159246at2"/>
<gene>
    <name evidence="3" type="ORF">C7I55_23295</name>
</gene>
<dbReference type="InterPro" id="IPR029044">
    <property type="entry name" value="Nucleotide-diphossugar_trans"/>
</dbReference>
<dbReference type="EMBL" id="PXYI01000010">
    <property type="protein sequence ID" value="PSJ37003.1"/>
    <property type="molecule type" value="Genomic_DNA"/>
</dbReference>
<dbReference type="RefSeq" id="WP_106515446.1">
    <property type="nucleotide sequence ID" value="NZ_PXYI01000010.1"/>
</dbReference>
<evidence type="ECO:0000313" key="3">
    <source>
        <dbReference type="EMBL" id="PSJ37003.1"/>
    </source>
</evidence>
<feature type="domain" description="MobA-like NTP transferase" evidence="2">
    <location>
        <begin position="6"/>
        <end position="139"/>
    </location>
</feature>
<dbReference type="Gene3D" id="3.90.550.10">
    <property type="entry name" value="Spore Coat Polysaccharide Biosynthesis Protein SpsA, Chain A"/>
    <property type="match status" value="1"/>
</dbReference>
<dbReference type="Proteomes" id="UP000241167">
    <property type="component" value="Unassembled WGS sequence"/>
</dbReference>
<dbReference type="AlphaFoldDB" id="A0A2P7QGC1"/>
<organism evidence="3 4">
    <name type="scientific">Allosphingosinicella deserti</name>
    <dbReference type="NCBI Taxonomy" id="2116704"/>
    <lineage>
        <taxon>Bacteria</taxon>
        <taxon>Pseudomonadati</taxon>
        <taxon>Pseudomonadota</taxon>
        <taxon>Alphaproteobacteria</taxon>
        <taxon>Sphingomonadales</taxon>
        <taxon>Sphingomonadaceae</taxon>
        <taxon>Allosphingosinicella</taxon>
    </lineage>
</organism>
<dbReference type="GO" id="GO:0016779">
    <property type="term" value="F:nucleotidyltransferase activity"/>
    <property type="evidence" value="ECO:0007669"/>
    <property type="project" value="UniProtKB-ARBA"/>
</dbReference>
<evidence type="ECO:0000259" key="2">
    <source>
        <dbReference type="Pfam" id="PF12804"/>
    </source>
</evidence>
<keyword evidence="4" id="KW-1185">Reference proteome</keyword>
<keyword evidence="1" id="KW-0460">Magnesium</keyword>
<comment type="caution">
    <text evidence="3">The sequence shown here is derived from an EMBL/GenBank/DDBJ whole genome shotgun (WGS) entry which is preliminary data.</text>
</comment>
<protein>
    <recommendedName>
        <fullName evidence="2">MobA-like NTP transferase domain-containing protein</fullName>
    </recommendedName>
</protein>
<name>A0A2P7QGC1_9SPHN</name>
<evidence type="ECO:0000256" key="1">
    <source>
        <dbReference type="ARBA" id="ARBA00022842"/>
    </source>
</evidence>
<dbReference type="SUPFAM" id="SSF53448">
    <property type="entry name" value="Nucleotide-diphospho-sugar transferases"/>
    <property type="match status" value="1"/>
</dbReference>
<dbReference type="Pfam" id="PF12804">
    <property type="entry name" value="NTP_transf_3"/>
    <property type="match status" value="1"/>
</dbReference>
<reference evidence="3 4" key="1">
    <citation type="submission" date="2018-03" db="EMBL/GenBank/DDBJ databases">
        <title>The draft genome of Sphingosinicella sp. GL-C-18.</title>
        <authorList>
            <person name="Liu L."/>
            <person name="Li L."/>
            <person name="Liang L."/>
            <person name="Zhang X."/>
            <person name="Wang T."/>
        </authorList>
    </citation>
    <scope>NUCLEOTIDE SEQUENCE [LARGE SCALE GENOMIC DNA]</scope>
    <source>
        <strain evidence="3 4">GL-C-18</strain>
    </source>
</reference>
<dbReference type="InterPro" id="IPR025877">
    <property type="entry name" value="MobA-like_NTP_Trfase"/>
</dbReference>
<evidence type="ECO:0000313" key="4">
    <source>
        <dbReference type="Proteomes" id="UP000241167"/>
    </source>
</evidence>
<accession>A0A2P7QGC1</accession>
<sequence>MPNWTAIVLAGERPGETGFAESQGVRAKALIAIGGEPMLARVVRTLLSSPSVARVVVLAQAPEALLADAPAWIAADPRVSTARAGDGISSSIAAVAGTAAAPWPVLIATADHALLTAEMVECFVAGAAGADAAFAVADRATVERGYPETKRTWLKFSDGHYSGANLFALATPAARGALDFWAKAERDRKKALKMLTFFGPMIFLRAVTRTISLDTAALKVGRALGLAVRPVRLPFAEAAIDVDKPSDLALVERIVANNPSDLSAAGHRG</sequence>